<feature type="transmembrane region" description="Helical" evidence="6">
    <location>
        <begin position="91"/>
        <end position="114"/>
    </location>
</feature>
<comment type="similarity">
    <text evidence="6">Belongs to the binding-protein-dependent transport system permease family.</text>
</comment>
<gene>
    <name evidence="8" type="ORF">GQF01_31670</name>
</gene>
<evidence type="ECO:0000256" key="4">
    <source>
        <dbReference type="ARBA" id="ARBA00022989"/>
    </source>
</evidence>
<evidence type="ECO:0000259" key="7">
    <source>
        <dbReference type="PROSITE" id="PS50928"/>
    </source>
</evidence>
<feature type="transmembrane region" description="Helical" evidence="6">
    <location>
        <begin position="126"/>
        <end position="146"/>
    </location>
</feature>
<dbReference type="Proteomes" id="UP000481087">
    <property type="component" value="Unassembled WGS sequence"/>
</dbReference>
<organism evidence="8 9">
    <name type="scientific">Paenibacillus silvestris</name>
    <dbReference type="NCBI Taxonomy" id="2606219"/>
    <lineage>
        <taxon>Bacteria</taxon>
        <taxon>Bacillati</taxon>
        <taxon>Bacillota</taxon>
        <taxon>Bacilli</taxon>
        <taxon>Bacillales</taxon>
        <taxon>Paenibacillaceae</taxon>
        <taxon>Paenibacillus</taxon>
    </lineage>
</organism>
<evidence type="ECO:0000313" key="8">
    <source>
        <dbReference type="EMBL" id="MZQ86675.1"/>
    </source>
</evidence>
<dbReference type="RefSeq" id="WP_161411061.1">
    <property type="nucleotide sequence ID" value="NZ_WTUZ01000039.1"/>
</dbReference>
<evidence type="ECO:0000256" key="2">
    <source>
        <dbReference type="ARBA" id="ARBA00022448"/>
    </source>
</evidence>
<dbReference type="EMBL" id="WTUZ01000039">
    <property type="protein sequence ID" value="MZQ86675.1"/>
    <property type="molecule type" value="Genomic_DNA"/>
</dbReference>
<evidence type="ECO:0000313" key="9">
    <source>
        <dbReference type="Proteomes" id="UP000481087"/>
    </source>
</evidence>
<feature type="transmembrane region" description="Helical" evidence="6">
    <location>
        <begin position="280"/>
        <end position="301"/>
    </location>
</feature>
<dbReference type="AlphaFoldDB" id="A0A6L8V8S1"/>
<dbReference type="PROSITE" id="PS50928">
    <property type="entry name" value="ABC_TM1"/>
    <property type="match status" value="1"/>
</dbReference>
<evidence type="ECO:0000256" key="1">
    <source>
        <dbReference type="ARBA" id="ARBA00004141"/>
    </source>
</evidence>
<accession>A0A6L8V8S1</accession>
<comment type="subcellular location">
    <subcellularLocation>
        <location evidence="6">Cell membrane</location>
        <topology evidence="6">Multi-pass membrane protein</topology>
    </subcellularLocation>
    <subcellularLocation>
        <location evidence="1">Membrane</location>
        <topology evidence="1">Multi-pass membrane protein</topology>
    </subcellularLocation>
</comment>
<dbReference type="GO" id="GO:0055085">
    <property type="term" value="P:transmembrane transport"/>
    <property type="evidence" value="ECO:0007669"/>
    <property type="project" value="InterPro"/>
</dbReference>
<dbReference type="InterPro" id="IPR035906">
    <property type="entry name" value="MetI-like_sf"/>
</dbReference>
<reference evidence="8 9" key="1">
    <citation type="submission" date="2019-12" db="EMBL/GenBank/DDBJ databases">
        <title>Paenibacillus sp. nov. sp. isolated from soil.</title>
        <authorList>
            <person name="Kim J."/>
            <person name="Jeong S.E."/>
            <person name="Jung H.S."/>
            <person name="Jeon C.O."/>
        </authorList>
    </citation>
    <scope>NUCLEOTIDE SEQUENCE [LARGE SCALE GENOMIC DNA]</scope>
    <source>
        <strain evidence="8 9">5J-6</strain>
    </source>
</reference>
<evidence type="ECO:0000256" key="3">
    <source>
        <dbReference type="ARBA" id="ARBA00022692"/>
    </source>
</evidence>
<keyword evidence="3 6" id="KW-0812">Transmembrane</keyword>
<dbReference type="GO" id="GO:0005886">
    <property type="term" value="C:plasma membrane"/>
    <property type="evidence" value="ECO:0007669"/>
    <property type="project" value="UniProtKB-SubCell"/>
</dbReference>
<dbReference type="Pfam" id="PF00528">
    <property type="entry name" value="BPD_transp_1"/>
    <property type="match status" value="1"/>
</dbReference>
<keyword evidence="4 6" id="KW-1133">Transmembrane helix</keyword>
<dbReference type="CDD" id="cd06261">
    <property type="entry name" value="TM_PBP2"/>
    <property type="match status" value="1"/>
</dbReference>
<name>A0A6L8V8S1_9BACL</name>
<keyword evidence="9" id="KW-1185">Reference proteome</keyword>
<evidence type="ECO:0000256" key="6">
    <source>
        <dbReference type="RuleBase" id="RU363032"/>
    </source>
</evidence>
<feature type="transmembrane region" description="Helical" evidence="6">
    <location>
        <begin position="220"/>
        <end position="241"/>
    </location>
</feature>
<proteinExistence type="inferred from homology"/>
<sequence>MQIEISQTTSSAAIKRSRVSFFRRQWQLYVLMIIPMAYFVIFKYIPMAGVAVAFKDYNLFKGVWGSDWVGLDVFKEVFSLPQFYRAFRNTLVLNILGLVTFPVPIILAVMLNEIRISWFKRVSQTLMYLPHFISWVIVGGMAIELLSTNNGTINEMIKAIGGQPIPFLEKPMYWISTYVGTGLWHHAGWGTILYLAALTGINKELYEAAEVDGASRMRKIWHITLPGIKPTIIVLFILQIGNMANISFEQPYVLQNGYVKDVSEVISTYVYTVGIQSARFALATAVGLFQSVVGLILLLTAEFISRRVNNQGIF</sequence>
<dbReference type="PANTHER" id="PTHR43496:SF1">
    <property type="entry name" value="POLYGALACTURONAN_RHAMNOGALACTURONAN TRANSPORT SYSTEM PERMEASE PROTEIN YTEP"/>
    <property type="match status" value="1"/>
</dbReference>
<dbReference type="InterPro" id="IPR000515">
    <property type="entry name" value="MetI-like"/>
</dbReference>
<dbReference type="SUPFAM" id="SSF161098">
    <property type="entry name" value="MetI-like"/>
    <property type="match status" value="1"/>
</dbReference>
<comment type="caution">
    <text evidence="8">The sequence shown here is derived from an EMBL/GenBank/DDBJ whole genome shotgun (WGS) entry which is preliminary data.</text>
</comment>
<keyword evidence="2 6" id="KW-0813">Transport</keyword>
<evidence type="ECO:0000256" key="5">
    <source>
        <dbReference type="ARBA" id="ARBA00023136"/>
    </source>
</evidence>
<dbReference type="Gene3D" id="1.10.3720.10">
    <property type="entry name" value="MetI-like"/>
    <property type="match status" value="1"/>
</dbReference>
<feature type="domain" description="ABC transmembrane type-1" evidence="7">
    <location>
        <begin position="86"/>
        <end position="301"/>
    </location>
</feature>
<dbReference type="PANTHER" id="PTHR43496">
    <property type="entry name" value="PROTEIN LPLB"/>
    <property type="match status" value="1"/>
</dbReference>
<feature type="transmembrane region" description="Helical" evidence="6">
    <location>
        <begin position="26"/>
        <end position="45"/>
    </location>
</feature>
<protein>
    <submittedName>
        <fullName evidence="8">ABC transporter permease subunit</fullName>
    </submittedName>
</protein>
<keyword evidence="5 6" id="KW-0472">Membrane</keyword>
<feature type="transmembrane region" description="Helical" evidence="6">
    <location>
        <begin position="173"/>
        <end position="199"/>
    </location>
</feature>